<dbReference type="AlphaFoldDB" id="A0A101QTB2"/>
<evidence type="ECO:0000313" key="3">
    <source>
        <dbReference type="Proteomes" id="UP000053271"/>
    </source>
</evidence>
<dbReference type="STRING" id="68231.AQJ30_23975"/>
<dbReference type="GeneID" id="91427658"/>
<feature type="coiled-coil region" evidence="1">
    <location>
        <begin position="98"/>
        <end position="145"/>
    </location>
</feature>
<comment type="caution">
    <text evidence="2">The sequence shown here is derived from an EMBL/GenBank/DDBJ whole genome shotgun (WGS) entry which is preliminary data.</text>
</comment>
<dbReference type="Proteomes" id="UP000053271">
    <property type="component" value="Unassembled WGS sequence"/>
</dbReference>
<sequence>MSRWYQPQEQWPRHQKSWWRETIDLARSAGWHLQYLDGHAWGRIVCDPSEDNPCTVPIFSTGTSGESAARTARRTVERCDHLAAAEAGQILVRAGVLLDRAEALLDAASRLLQAADKQAEAEELLQGAATAADEAEKLTQALQREADGDRLTVEAYETLPEGRQLGYPPASEEVGALISDASTHADEAEQLAGRLPAGDHSVPLQERITQVRTRVTDLSGHF</sequence>
<keyword evidence="3" id="KW-1185">Reference proteome</keyword>
<protein>
    <submittedName>
        <fullName evidence="2">Uncharacterized protein</fullName>
    </submittedName>
</protein>
<evidence type="ECO:0000313" key="2">
    <source>
        <dbReference type="EMBL" id="KUN35745.1"/>
    </source>
</evidence>
<proteinExistence type="predicted"/>
<organism evidence="2 3">
    <name type="scientific">Streptomyces longwoodensis</name>
    <dbReference type="NCBI Taxonomy" id="68231"/>
    <lineage>
        <taxon>Bacteria</taxon>
        <taxon>Bacillati</taxon>
        <taxon>Actinomycetota</taxon>
        <taxon>Actinomycetes</taxon>
        <taxon>Kitasatosporales</taxon>
        <taxon>Streptomycetaceae</taxon>
        <taxon>Streptomyces</taxon>
    </lineage>
</organism>
<dbReference type="RefSeq" id="WP_067237669.1">
    <property type="nucleotide sequence ID" value="NZ_KQ948557.1"/>
</dbReference>
<evidence type="ECO:0000256" key="1">
    <source>
        <dbReference type="SAM" id="Coils"/>
    </source>
</evidence>
<dbReference type="EMBL" id="LMWS01000031">
    <property type="protein sequence ID" value="KUN35745.1"/>
    <property type="molecule type" value="Genomic_DNA"/>
</dbReference>
<accession>A0A101QTB2</accession>
<name>A0A101QTB2_9ACTN</name>
<keyword evidence="1" id="KW-0175">Coiled coil</keyword>
<reference evidence="2 3" key="1">
    <citation type="submission" date="2015-10" db="EMBL/GenBank/DDBJ databases">
        <title>Draft genome sequence of Streptomyces longwoodensis DSM 41677, type strain for the species Streptomyces longwoodensis.</title>
        <authorList>
            <person name="Ruckert C."/>
            <person name="Winkler A."/>
            <person name="Kalinowski J."/>
            <person name="Kampfer P."/>
            <person name="Glaeser S."/>
        </authorList>
    </citation>
    <scope>NUCLEOTIDE SEQUENCE [LARGE SCALE GENOMIC DNA]</scope>
    <source>
        <strain evidence="2 3">DSM 41677</strain>
    </source>
</reference>
<gene>
    <name evidence="2" type="ORF">AQJ30_23975</name>
</gene>